<reference evidence="2" key="1">
    <citation type="submission" date="2021-02" db="EMBL/GenBank/DDBJ databases">
        <title>Fulvivirga sp. S481 isolated from sea water.</title>
        <authorList>
            <person name="Bae S.S."/>
            <person name="Baek K."/>
        </authorList>
    </citation>
    <scope>NUCLEOTIDE SEQUENCE</scope>
    <source>
        <strain evidence="2">S481</strain>
    </source>
</reference>
<dbReference type="KEGG" id="fuv:JR347_12090"/>
<evidence type="ECO:0000313" key="2">
    <source>
        <dbReference type="EMBL" id="QSE96348.1"/>
    </source>
</evidence>
<evidence type="ECO:0000313" key="3">
    <source>
        <dbReference type="Proteomes" id="UP000662783"/>
    </source>
</evidence>
<accession>A0A974WJ85</accession>
<feature type="transmembrane region" description="Helical" evidence="1">
    <location>
        <begin position="7"/>
        <end position="26"/>
    </location>
</feature>
<dbReference type="AlphaFoldDB" id="A0A974WJ85"/>
<keyword evidence="1" id="KW-1133">Transmembrane helix</keyword>
<organism evidence="2 3">
    <name type="scientific">Fulvivirga lutea</name>
    <dbReference type="NCBI Taxonomy" id="2810512"/>
    <lineage>
        <taxon>Bacteria</taxon>
        <taxon>Pseudomonadati</taxon>
        <taxon>Bacteroidota</taxon>
        <taxon>Cytophagia</taxon>
        <taxon>Cytophagales</taxon>
        <taxon>Fulvivirgaceae</taxon>
        <taxon>Fulvivirga</taxon>
    </lineage>
</organism>
<dbReference type="Proteomes" id="UP000662783">
    <property type="component" value="Chromosome"/>
</dbReference>
<dbReference type="EMBL" id="CP070608">
    <property type="protein sequence ID" value="QSE96348.1"/>
    <property type="molecule type" value="Genomic_DNA"/>
</dbReference>
<keyword evidence="3" id="KW-1185">Reference proteome</keyword>
<gene>
    <name evidence="2" type="ORF">JR347_12090</name>
</gene>
<sequence>MKRAIKIIIGLLLIISFTIGLSIFFLSEDLPKGTQGPKAEELADKMLKALNKPAWDSIKVVSWSYPRGHDYVWDKENKSVKVKWDDYVVVINTDTETGEVYEAGNKVNDDDLFTTGLKYFYNDSFWLIAPFKVKDPGTIRSIVNYEGSDALLVQYTSGGVTPGDSYLWILDEEHKPKAWKFWTSLVPIGGMEFTWERWVNLHGAQISTFHDGIIDIEISNLK</sequence>
<dbReference type="RefSeq" id="WP_205720864.1">
    <property type="nucleotide sequence ID" value="NZ_CP070608.1"/>
</dbReference>
<proteinExistence type="predicted"/>
<keyword evidence="1" id="KW-0472">Membrane</keyword>
<keyword evidence="1" id="KW-0812">Transmembrane</keyword>
<name>A0A974WJ85_9BACT</name>
<evidence type="ECO:0000256" key="1">
    <source>
        <dbReference type="SAM" id="Phobius"/>
    </source>
</evidence>
<protein>
    <submittedName>
        <fullName evidence="2">Uncharacterized protein</fullName>
    </submittedName>
</protein>